<dbReference type="RefSeq" id="WP_188455284.1">
    <property type="nucleotide sequence ID" value="NZ_BMFR01000007.1"/>
</dbReference>
<dbReference type="Proteomes" id="UP000622860">
    <property type="component" value="Unassembled WGS sequence"/>
</dbReference>
<reference evidence="2" key="1">
    <citation type="journal article" date="2014" name="Int. J. Syst. Evol. Microbiol.">
        <title>Complete genome sequence of Corynebacterium casei LMG S-19264T (=DSM 44701T), isolated from a smear-ripened cheese.</title>
        <authorList>
            <consortium name="US DOE Joint Genome Institute (JGI-PGF)"/>
            <person name="Walter F."/>
            <person name="Albersmeier A."/>
            <person name="Kalinowski J."/>
            <person name="Ruckert C."/>
        </authorList>
    </citation>
    <scope>NUCLEOTIDE SEQUENCE</scope>
    <source>
        <strain evidence="2">CGMCC 1.12754</strain>
    </source>
</reference>
<dbReference type="Pfam" id="PF03205">
    <property type="entry name" value="MobB"/>
    <property type="match status" value="1"/>
</dbReference>
<organism evidence="2 3">
    <name type="scientific">Virgibacillus oceani</name>
    <dbReference type="NCBI Taxonomy" id="1479511"/>
    <lineage>
        <taxon>Bacteria</taxon>
        <taxon>Bacillati</taxon>
        <taxon>Bacillota</taxon>
        <taxon>Bacilli</taxon>
        <taxon>Bacillales</taxon>
        <taxon>Bacillaceae</taxon>
        <taxon>Virgibacillus</taxon>
    </lineage>
</organism>
<dbReference type="Gene3D" id="3.40.50.300">
    <property type="entry name" value="P-loop containing nucleotide triphosphate hydrolases"/>
    <property type="match status" value="1"/>
</dbReference>
<proteinExistence type="predicted"/>
<accession>A0A917M3N0</accession>
<dbReference type="InterPro" id="IPR052539">
    <property type="entry name" value="MGD_biosynthesis_adapter"/>
</dbReference>
<evidence type="ECO:0000313" key="3">
    <source>
        <dbReference type="Proteomes" id="UP000622860"/>
    </source>
</evidence>
<dbReference type="EMBL" id="BMFR01000007">
    <property type="protein sequence ID" value="GGG75427.1"/>
    <property type="molecule type" value="Genomic_DNA"/>
</dbReference>
<evidence type="ECO:0000259" key="1">
    <source>
        <dbReference type="Pfam" id="PF03205"/>
    </source>
</evidence>
<dbReference type="InterPro" id="IPR027417">
    <property type="entry name" value="P-loop_NTPase"/>
</dbReference>
<gene>
    <name evidence="2" type="primary">mobB</name>
    <name evidence="2" type="ORF">GCM10011398_20300</name>
</gene>
<evidence type="ECO:0000313" key="2">
    <source>
        <dbReference type="EMBL" id="GGG75427.1"/>
    </source>
</evidence>
<dbReference type="NCBIfam" id="TIGR00176">
    <property type="entry name" value="mobB"/>
    <property type="match status" value="1"/>
</dbReference>
<dbReference type="SUPFAM" id="SSF52540">
    <property type="entry name" value="P-loop containing nucleoside triphosphate hydrolases"/>
    <property type="match status" value="1"/>
</dbReference>
<dbReference type="AlphaFoldDB" id="A0A917M3N0"/>
<dbReference type="InterPro" id="IPR004435">
    <property type="entry name" value="MobB_dom"/>
</dbReference>
<keyword evidence="3" id="KW-1185">Reference proteome</keyword>
<dbReference type="GO" id="GO:0006777">
    <property type="term" value="P:Mo-molybdopterin cofactor biosynthetic process"/>
    <property type="evidence" value="ECO:0007669"/>
    <property type="project" value="InterPro"/>
</dbReference>
<reference evidence="2" key="2">
    <citation type="submission" date="2020-09" db="EMBL/GenBank/DDBJ databases">
        <authorList>
            <person name="Sun Q."/>
            <person name="Zhou Y."/>
        </authorList>
    </citation>
    <scope>NUCLEOTIDE SEQUENCE</scope>
    <source>
        <strain evidence="2">CGMCC 1.12754</strain>
    </source>
</reference>
<dbReference type="GO" id="GO:0005525">
    <property type="term" value="F:GTP binding"/>
    <property type="evidence" value="ECO:0007669"/>
    <property type="project" value="InterPro"/>
</dbReference>
<feature type="domain" description="Molybdopterin-guanine dinucleotide biosynthesis protein B (MobB)" evidence="1">
    <location>
        <begin position="3"/>
        <end position="131"/>
    </location>
</feature>
<dbReference type="PANTHER" id="PTHR40072:SF1">
    <property type="entry name" value="MOLYBDOPTERIN-GUANINE DINUCLEOTIDE BIOSYNTHESIS ADAPTER PROTEIN"/>
    <property type="match status" value="1"/>
</dbReference>
<name>A0A917M3N0_9BACI</name>
<protein>
    <submittedName>
        <fullName evidence="2">Molybdopterin-guanine dinucleotide biosynthesis protein MobB</fullName>
    </submittedName>
</protein>
<comment type="caution">
    <text evidence="2">The sequence shown here is derived from an EMBL/GenBank/DDBJ whole genome shotgun (WGS) entry which is preliminary data.</text>
</comment>
<sequence>MKICQIVGYKNSGKTTVMKEVIRYFSSRGYKIGSLKHHGHGGEPELMKDTDSYQHFAAGTMASGVQGEHVSQLILNNTEFETLISIYKMLPIDILFIEGYKKADYPKIVLLKNEEELSLLDELSNIIAVGSWDEQILRNVSHPAFSIANIGSYLPQLADYITE</sequence>
<dbReference type="PANTHER" id="PTHR40072">
    <property type="entry name" value="MOLYBDOPTERIN-GUANINE DINUCLEOTIDE BIOSYNTHESIS ADAPTER PROTEIN-RELATED"/>
    <property type="match status" value="1"/>
</dbReference>